<reference evidence="5" key="1">
    <citation type="submission" date="2020-11" db="EMBL/GenBank/DDBJ databases">
        <authorList>
            <person name="Tran Van P."/>
        </authorList>
    </citation>
    <scope>NUCLEOTIDE SEQUENCE</scope>
</reference>
<dbReference type="GO" id="GO:0005737">
    <property type="term" value="C:cytoplasm"/>
    <property type="evidence" value="ECO:0007669"/>
    <property type="project" value="TreeGrafter"/>
</dbReference>
<evidence type="ECO:0000313" key="6">
    <source>
        <dbReference type="Proteomes" id="UP000678499"/>
    </source>
</evidence>
<dbReference type="OrthoDB" id="265795at2759"/>
<evidence type="ECO:0000313" key="5">
    <source>
        <dbReference type="EMBL" id="CAD7279543.1"/>
    </source>
</evidence>
<keyword evidence="6" id="KW-1185">Reference proteome</keyword>
<dbReference type="InterPro" id="IPR026502">
    <property type="entry name" value="SLBP1/SLBP2"/>
</dbReference>
<proteinExistence type="inferred from homology"/>
<dbReference type="InterPro" id="IPR038294">
    <property type="entry name" value="SLBP_RNA_bind_sf"/>
</dbReference>
<dbReference type="GO" id="GO:0003729">
    <property type="term" value="F:mRNA binding"/>
    <property type="evidence" value="ECO:0007669"/>
    <property type="project" value="InterPro"/>
</dbReference>
<dbReference type="Proteomes" id="UP000678499">
    <property type="component" value="Unassembled WGS sequence"/>
</dbReference>
<gene>
    <name evidence="5" type="ORF">NMOB1V02_LOCUS7213</name>
</gene>
<feature type="compositionally biased region" description="Polar residues" evidence="3">
    <location>
        <begin position="70"/>
        <end position="81"/>
    </location>
</feature>
<dbReference type="Gene3D" id="1.10.8.1120">
    <property type="entry name" value="Histone RNA hairpin-binding protein RNA-binding domain"/>
    <property type="match status" value="1"/>
</dbReference>
<feature type="compositionally biased region" description="Basic and acidic residues" evidence="3">
    <location>
        <begin position="109"/>
        <end position="118"/>
    </location>
</feature>
<dbReference type="PANTHER" id="PTHR17408">
    <property type="entry name" value="HISTONE RNA HAIRPIN-BINDING PROTEIN"/>
    <property type="match status" value="1"/>
</dbReference>
<dbReference type="GO" id="GO:0007076">
    <property type="term" value="P:mitotic chromosome condensation"/>
    <property type="evidence" value="ECO:0007669"/>
    <property type="project" value="UniProtKB-ARBA"/>
</dbReference>
<keyword evidence="2" id="KW-0694">RNA-binding</keyword>
<dbReference type="GO" id="GO:0071207">
    <property type="term" value="F:histone pre-mRNA stem-loop binding"/>
    <property type="evidence" value="ECO:0007669"/>
    <property type="project" value="TreeGrafter"/>
</dbReference>
<dbReference type="GO" id="GO:0006398">
    <property type="term" value="P:mRNA 3'-end processing by stem-loop binding and cleavage"/>
    <property type="evidence" value="ECO:0007669"/>
    <property type="project" value="TreeGrafter"/>
</dbReference>
<dbReference type="InterPro" id="IPR029344">
    <property type="entry name" value="SLBP_RNA_bind"/>
</dbReference>
<dbReference type="GO" id="GO:0051028">
    <property type="term" value="P:mRNA transport"/>
    <property type="evidence" value="ECO:0007669"/>
    <property type="project" value="TreeGrafter"/>
</dbReference>
<evidence type="ECO:0000256" key="1">
    <source>
        <dbReference type="ARBA" id="ARBA00006151"/>
    </source>
</evidence>
<evidence type="ECO:0000259" key="4">
    <source>
        <dbReference type="Pfam" id="PF15247"/>
    </source>
</evidence>
<sequence length="465" mass="52940">MASKKLPRRHTSWADEMEELESVENSAPSPVACKKISRKDRVKKEIKMEPSSDFVGDEEDRKPVVGNIRVSINSGNETEVSSGVKFEEDENRKPAEVVVRNTRSSSRRINMDDEDRKSQGKTPGSRLEHEPRKRPHERSRAAFKSTPTKKEKGKLSSASSMDDMSSNNSDMLSPRQKARKLQPRFRSRNFSQISNYSSSSQDSSGTSTRNNLWSVNKHPADCDLSAARTRFYHTVIPDDPDNREEDPDVLVRRQKQIDYGKNTLAYERYISKVDKDVRTADMPWTPNKYQKTSRRSFDSQIKLWKIALHAWDREAEDDSVNFNKTAFTGDFPKALRSDWLLRNPSVRGFLVDIIGVLYESGGEGGGLIRESVEAIQRRTVPVKFVSNETQTSRIGIVKKLQPRFDLCVDDIITLCPAVVAALIEGHLRPHLVIHPDALAEFDGINTREPNCVVFWVMRRITCTKT</sequence>
<dbReference type="InterPro" id="IPR023214">
    <property type="entry name" value="HAD_sf"/>
</dbReference>
<dbReference type="Pfam" id="PF15247">
    <property type="entry name" value="SLBP_RNA_bind"/>
    <property type="match status" value="1"/>
</dbReference>
<feature type="compositionally biased region" description="Basic residues" evidence="3">
    <location>
        <begin position="1"/>
        <end position="11"/>
    </location>
</feature>
<dbReference type="FunFam" id="1.10.8.1120:FF:000001">
    <property type="entry name" value="Histone RNA hairpin-binding protein-like"/>
    <property type="match status" value="1"/>
</dbReference>
<organism evidence="5">
    <name type="scientific">Notodromas monacha</name>
    <dbReference type="NCBI Taxonomy" id="399045"/>
    <lineage>
        <taxon>Eukaryota</taxon>
        <taxon>Metazoa</taxon>
        <taxon>Ecdysozoa</taxon>
        <taxon>Arthropoda</taxon>
        <taxon>Crustacea</taxon>
        <taxon>Oligostraca</taxon>
        <taxon>Ostracoda</taxon>
        <taxon>Podocopa</taxon>
        <taxon>Podocopida</taxon>
        <taxon>Cypridocopina</taxon>
        <taxon>Cypridoidea</taxon>
        <taxon>Cyprididae</taxon>
        <taxon>Notodromas</taxon>
    </lineage>
</organism>
<dbReference type="Gene3D" id="3.40.50.1000">
    <property type="entry name" value="HAD superfamily/HAD-like"/>
    <property type="match status" value="2"/>
</dbReference>
<feature type="compositionally biased region" description="Low complexity" evidence="3">
    <location>
        <begin position="188"/>
        <end position="207"/>
    </location>
</feature>
<dbReference type="EMBL" id="OA883718">
    <property type="protein sequence ID" value="CAD7279543.1"/>
    <property type="molecule type" value="Genomic_DNA"/>
</dbReference>
<feature type="compositionally biased region" description="Basic residues" evidence="3">
    <location>
        <begin position="176"/>
        <end position="187"/>
    </location>
</feature>
<comment type="similarity">
    <text evidence="1">Belongs to the SLBP family.</text>
</comment>
<feature type="compositionally biased region" description="Low complexity" evidence="3">
    <location>
        <begin position="155"/>
        <end position="173"/>
    </location>
</feature>
<evidence type="ECO:0000256" key="3">
    <source>
        <dbReference type="SAM" id="MobiDB-lite"/>
    </source>
</evidence>
<name>A0A7R9BQB0_9CRUS</name>
<feature type="region of interest" description="Disordered" evidence="3">
    <location>
        <begin position="1"/>
        <end position="216"/>
    </location>
</feature>
<protein>
    <recommendedName>
        <fullName evidence="4">Histone RNA hairpin-binding protein RNA-binding domain-containing protein</fullName>
    </recommendedName>
</protein>
<dbReference type="AlphaFoldDB" id="A0A7R9BQB0"/>
<dbReference type="EMBL" id="CAJPEX010001681">
    <property type="protein sequence ID" value="CAG0919695.1"/>
    <property type="molecule type" value="Genomic_DNA"/>
</dbReference>
<evidence type="ECO:0000256" key="2">
    <source>
        <dbReference type="ARBA" id="ARBA00022884"/>
    </source>
</evidence>
<dbReference type="PANTHER" id="PTHR17408:SF0">
    <property type="entry name" value="HISTONE RNA HAIRPIN-BINDING PROTEIN"/>
    <property type="match status" value="1"/>
</dbReference>
<feature type="domain" description="Histone RNA hairpin-binding protein RNA-binding" evidence="4">
    <location>
        <begin position="246"/>
        <end position="312"/>
    </location>
</feature>
<dbReference type="GO" id="GO:0071204">
    <property type="term" value="C:histone pre-mRNA 3'end processing complex"/>
    <property type="evidence" value="ECO:0007669"/>
    <property type="project" value="TreeGrafter"/>
</dbReference>
<accession>A0A7R9BQB0</accession>